<name>A0A2P2QK01_RHIMU</name>
<evidence type="ECO:0000313" key="1">
    <source>
        <dbReference type="EMBL" id="MBX67235.1"/>
    </source>
</evidence>
<reference evidence="1" key="1">
    <citation type="submission" date="2018-02" db="EMBL/GenBank/DDBJ databases">
        <title>Rhizophora mucronata_Transcriptome.</title>
        <authorList>
            <person name="Meera S.P."/>
            <person name="Sreeshan A."/>
            <person name="Augustine A."/>
        </authorList>
    </citation>
    <scope>NUCLEOTIDE SEQUENCE</scope>
    <source>
        <tissue evidence="1">Leaf</tissue>
    </source>
</reference>
<dbReference type="EMBL" id="GGEC01086751">
    <property type="protein sequence ID" value="MBX67235.1"/>
    <property type="molecule type" value="Transcribed_RNA"/>
</dbReference>
<sequence>MDEQSKFSRKLISSVKEKLAQLYFN</sequence>
<dbReference type="AlphaFoldDB" id="A0A2P2QK01"/>
<proteinExistence type="predicted"/>
<organism evidence="1">
    <name type="scientific">Rhizophora mucronata</name>
    <name type="common">Asiatic mangrove</name>
    <dbReference type="NCBI Taxonomy" id="61149"/>
    <lineage>
        <taxon>Eukaryota</taxon>
        <taxon>Viridiplantae</taxon>
        <taxon>Streptophyta</taxon>
        <taxon>Embryophyta</taxon>
        <taxon>Tracheophyta</taxon>
        <taxon>Spermatophyta</taxon>
        <taxon>Magnoliopsida</taxon>
        <taxon>eudicotyledons</taxon>
        <taxon>Gunneridae</taxon>
        <taxon>Pentapetalae</taxon>
        <taxon>rosids</taxon>
        <taxon>fabids</taxon>
        <taxon>Malpighiales</taxon>
        <taxon>Rhizophoraceae</taxon>
        <taxon>Rhizophora</taxon>
    </lineage>
</organism>
<protein>
    <submittedName>
        <fullName evidence="1">Uncharacterized protein</fullName>
    </submittedName>
</protein>
<accession>A0A2P2QK01</accession>